<evidence type="ECO:0000313" key="2">
    <source>
        <dbReference type="Proteomes" id="UP000613030"/>
    </source>
</evidence>
<protein>
    <recommendedName>
        <fullName evidence="3">Auto-transporter adhesin head GIN domain-containing protein</fullName>
    </recommendedName>
</protein>
<keyword evidence="2" id="KW-1185">Reference proteome</keyword>
<evidence type="ECO:0000313" key="1">
    <source>
        <dbReference type="EMBL" id="MBL0745531.1"/>
    </source>
</evidence>
<dbReference type="Proteomes" id="UP000613030">
    <property type="component" value="Unassembled WGS sequence"/>
</dbReference>
<comment type="caution">
    <text evidence="1">The sequence shown here is derived from an EMBL/GenBank/DDBJ whole genome shotgun (WGS) entry which is preliminary data.</text>
</comment>
<dbReference type="EMBL" id="JAERRB010000017">
    <property type="protein sequence ID" value="MBL0745531.1"/>
    <property type="molecule type" value="Genomic_DNA"/>
</dbReference>
<sequence length="238" mass="26233">MEQKVKYKIALKASNAILLLLVLIIVVLLSAVTLAINLKFNQKDFSFVHNNKSQYDKIAIKIARVVSVSNVSNCLIVASDTMRLEASRTFGSDLQVDTTGDTVRIVAARVEKSGVERNVILYLPTGTTVSLDSSTADVRGGYDFQKRPSFSFVLNNSRLTASAPSHHTFFDKLDIEGNSTSSVEVLDRVHINNVNLANVYDAKFNEGFQIANLTTSFDASRRVSVAKTNWAVRVSLEK</sequence>
<proteinExistence type="predicted"/>
<reference evidence="1 2" key="1">
    <citation type="submission" date="2021-01" db="EMBL/GenBank/DDBJ databases">
        <title>Chryseolinea sp. Jin1 Genome sequencing and assembly.</title>
        <authorList>
            <person name="Kim I."/>
        </authorList>
    </citation>
    <scope>NUCLEOTIDE SEQUENCE [LARGE SCALE GENOMIC DNA]</scope>
    <source>
        <strain evidence="1 2">Jin1</strain>
    </source>
</reference>
<name>A0ABS1L1E0_9BACT</name>
<dbReference type="RefSeq" id="WP_202016012.1">
    <property type="nucleotide sequence ID" value="NZ_JAERRB010000017.1"/>
</dbReference>
<organism evidence="1 2">
    <name type="scientific">Chryseolinea lacunae</name>
    <dbReference type="NCBI Taxonomy" id="2801331"/>
    <lineage>
        <taxon>Bacteria</taxon>
        <taxon>Pseudomonadati</taxon>
        <taxon>Bacteroidota</taxon>
        <taxon>Cytophagia</taxon>
        <taxon>Cytophagales</taxon>
        <taxon>Fulvivirgaceae</taxon>
        <taxon>Chryseolinea</taxon>
    </lineage>
</organism>
<gene>
    <name evidence="1" type="ORF">JI741_30140</name>
</gene>
<accession>A0ABS1L1E0</accession>
<evidence type="ECO:0008006" key="3">
    <source>
        <dbReference type="Google" id="ProtNLM"/>
    </source>
</evidence>